<feature type="domain" description="PI3K/PI4K catalytic" evidence="14">
    <location>
        <begin position="2465"/>
        <end position="2784"/>
    </location>
</feature>
<dbReference type="PROSITE" id="PS50290">
    <property type="entry name" value="PI3_4_KINASE_3"/>
    <property type="match status" value="1"/>
</dbReference>
<dbReference type="FunFam" id="3.30.1010.10:FF:000023">
    <property type="entry name" value="Serine/threonine-protein kinase ATM"/>
    <property type="match status" value="1"/>
</dbReference>
<evidence type="ECO:0000259" key="15">
    <source>
        <dbReference type="PROSITE" id="PS51189"/>
    </source>
</evidence>
<dbReference type="Proteomes" id="UP001231518">
    <property type="component" value="Chromosome 10"/>
</dbReference>
<dbReference type="Pfam" id="PF02260">
    <property type="entry name" value="FATC"/>
    <property type="match status" value="1"/>
</dbReference>
<dbReference type="InterPro" id="IPR016024">
    <property type="entry name" value="ARM-type_fold"/>
</dbReference>
<keyword evidence="6 13" id="KW-0227">DNA damage</keyword>
<evidence type="ECO:0000256" key="10">
    <source>
        <dbReference type="ARBA" id="ARBA00023306"/>
    </source>
</evidence>
<evidence type="ECO:0000256" key="7">
    <source>
        <dbReference type="ARBA" id="ARBA00022777"/>
    </source>
</evidence>
<dbReference type="GO" id="GO:0006281">
    <property type="term" value="P:DNA repair"/>
    <property type="evidence" value="ECO:0007669"/>
    <property type="project" value="InterPro"/>
</dbReference>
<dbReference type="InterPro" id="IPR000403">
    <property type="entry name" value="PI3/4_kinase_cat_dom"/>
</dbReference>
<dbReference type="InterPro" id="IPR014009">
    <property type="entry name" value="PIK_FAT"/>
</dbReference>
<dbReference type="PROSITE" id="PS51189">
    <property type="entry name" value="FAT"/>
    <property type="match status" value="1"/>
</dbReference>
<evidence type="ECO:0000256" key="4">
    <source>
        <dbReference type="ARBA" id="ARBA00022679"/>
    </source>
</evidence>
<keyword evidence="7 13" id="KW-0418">Kinase</keyword>
<keyword evidence="9 13" id="KW-0539">Nucleus</keyword>
<organism evidence="17 18">
    <name type="scientific">Mythimna separata</name>
    <name type="common">Oriental armyworm</name>
    <name type="synonym">Pseudaletia separata</name>
    <dbReference type="NCBI Taxonomy" id="271217"/>
    <lineage>
        <taxon>Eukaryota</taxon>
        <taxon>Metazoa</taxon>
        <taxon>Ecdysozoa</taxon>
        <taxon>Arthropoda</taxon>
        <taxon>Hexapoda</taxon>
        <taxon>Insecta</taxon>
        <taxon>Pterygota</taxon>
        <taxon>Neoptera</taxon>
        <taxon>Endopterygota</taxon>
        <taxon>Lepidoptera</taxon>
        <taxon>Glossata</taxon>
        <taxon>Ditrysia</taxon>
        <taxon>Noctuoidea</taxon>
        <taxon>Noctuidae</taxon>
        <taxon>Noctuinae</taxon>
        <taxon>Hadenini</taxon>
        <taxon>Mythimna</taxon>
    </lineage>
</organism>
<evidence type="ECO:0000256" key="5">
    <source>
        <dbReference type="ARBA" id="ARBA00022741"/>
    </source>
</evidence>
<dbReference type="PANTHER" id="PTHR37079:SF4">
    <property type="entry name" value="SERINE_THREONINE-PROTEIN KINASE ATM"/>
    <property type="match status" value="1"/>
</dbReference>
<dbReference type="Pfam" id="PF00454">
    <property type="entry name" value="PI3_PI4_kinase"/>
    <property type="match status" value="1"/>
</dbReference>
<dbReference type="InterPro" id="IPR011009">
    <property type="entry name" value="Kinase-like_dom_sf"/>
</dbReference>
<evidence type="ECO:0000259" key="14">
    <source>
        <dbReference type="PROSITE" id="PS50290"/>
    </source>
</evidence>
<accession>A0AAD7YU90</accession>
<evidence type="ECO:0000259" key="16">
    <source>
        <dbReference type="PROSITE" id="PS51190"/>
    </source>
</evidence>
<evidence type="ECO:0000256" key="12">
    <source>
        <dbReference type="ARBA" id="ARBA00048679"/>
    </source>
</evidence>
<evidence type="ECO:0000256" key="3">
    <source>
        <dbReference type="ARBA" id="ARBA00022527"/>
    </source>
</evidence>
<evidence type="ECO:0000313" key="18">
    <source>
        <dbReference type="Proteomes" id="UP001231518"/>
    </source>
</evidence>
<keyword evidence="3 13" id="KW-0723">Serine/threonine-protein kinase</keyword>
<comment type="caution">
    <text evidence="17">The sequence shown here is derived from an EMBL/GenBank/DDBJ whole genome shotgun (WGS) entry which is preliminary data.</text>
</comment>
<sequence length="2821" mass="322381">MELEISIKEASNGLKDRRVTERKKSAENLKEFLTRNAVPSLLSENTLKKRGYTWNNLFDDINEYILKEIEKFDSSKTYDKVTRPLCSCLLHLCVAGSNKGKAYINTAKITEMCLYVLKDNRMVKAIGDSYIDLLLKHFLPYEHYLGNIKPCTWKELLDVSIGACFSSDYEIDNFTKLRLVLLVMRCGKDNCQFVGPLMESLPSLEQFFSNISNEKKVHDVVIEIITLLLETLSSEYRLTMCHFTENVMPTLLKFYDQNKDQKKKNSLFYFLNLSVALHHPLGRLRNEEGSLANNWELWNKYLNSIMEIICTEVNYLQKNRKQNDKLFQQCSHFHNLAASVHYQIFKLSERSGAENVSKRLRLSINKNIVFADLVNDLQQNHVPWLGIIHVYVEKYAASISPDDYLLLLNSLQIILTNTTNVEWNIFEKLVGLVLENSQIIISKNDEFKNTSISLWNSCVRNCTSSNASHKAVHTILQKLLKLGVLEYPHVLHLIKLYLEKVMPVTNNSVQTLSDIFHNFYSKCTLDDFRIDCLSWLTSNDTEPLYVTEVAELLFRIISNENIVFHSTNAPEEEFDNLRDILHNSIEKCILFSEFEIHNSIKPKTHETVYEHVGAVSEMDSRVQEYFKNNLVANNLKPFQKNAELIECIKLITVALSYFENLVKYHVKSQEEIENMQICILLKTMLTSMWTALTRLLGSNNEIPVKIQTLQLVRALLVTEFHPFLSCMVRASMDADFFHAINNILNTEVQCEDFDVIIEGDEDDTSIDTLKHNCFLVLAAYCRKPAEYREEILKLILDEGIYSFTSDIQCVFQCIELLIDPNVNDPPLGLIFTLLQCMCRKLYKNSKVSFEILKMLLKIMEPLCMDDSDMKQNCFIMIKSYLQLCEDMYYPPKVASVIYECVTKIILMNQNQNTNIVEAFEDAFMKKVKGNVHSIRLHCCYLMKLVNNYSEDDIETFAMKLLDVFLINVSNSKESILKDESANRTFTVLHAFVALAQTKKSFILSIILQVIHLHKMKSLDNRIVMKVLNLIINSVGIKDLKTYLNNNILSILHFWFAKNNEVGDLPLEFFGFDTIDSFIEKHRKWLIAGEILWRQEGNVRNSSLLKQGAKKHKKSIEEMLEICFSNIMALCLPYIVSAKYNIIYYELDKRETFKKSMKNATKMFELVTEVLRNENWNNLFVKNLGELLLLTVKHMSDREDAQQLFQVKLPQRNQDYYYPKSILCAILEYFKDLTDGSVLQYLCMNQSVTVFKILFELWKTVTQEKIFELKILALHGYVTFIRNIPLGHPSDAFMCNFACNSFIQVIKNCSDKKEMKAYIDGLKLVLDHLLPETASLMRKSLLELLPVLIIKKESSFERECTAFLNDLIEIMRDNLRESEDVVDFINSMSQSGDNMQCSNLSVFKEKLKTYKLSLNRPSHETLLNIRQFLSSNKDHIRSLYCDLDSKTFSEDCGTSIIHQIVQSLCNILKSSYDDKTIVEACNCLSEISSYDLKTLVTVPPADTETVRTINPTRYFMQVVGKSLLDVFFDEGPNVTDEIAETMNDLLKFVDVDAIPDLEVVDKEILKPFSSSTSMNTDTLTDSMMFEEYCNMYPEGIFLNVLLTKDYADWLKEVTCTLLTFVHSSTNYVTNLRKVCALKSQVCGQILPALVGLLLHSLTERHVRAISGHINKFFNNVWEQSFDDKLENSGDSNFNCRTGGTVTHGYKTIIQYMLNIVDFVRIQRNYYKMRPGNAMKTLNYLELEYDKVAWAATVVDQNWAAVYYGELWALFQNGGVAPNSPEATSSLPGGKNLQRIFRTCYVSIGEIDAIEGCGTEHLTMENEKRKHLINTGQFTDALLLHDIALSCGGAPDHELHHGVVRSLHKSGMHHLALQYIKSLPENDQLNDYRYECLAFLGDWSVFVETRELEEKQKLTNCNQNSVVKAFQYSCLKSCLNIQTTPEYESKLLVPLNKAKLAVSRLCQNLNMENCQNIYKVLEKLHIFNDIEDYFSVRTGRSGVSELLERWAVDNLPQFIDFKHIEALSSQRVLILEHAAKSHNNMLNEIVSLQIQYAKMALNNRRVQMAQRLLAVAKKSQLSEDVTMVESEIAWAKGHKEIALSLLRNIVTNHTLDAKLAASSLRRYALWMADSKRDNPREIISKYLQKSLAVLGTENMDVRLKIYHDIAKFADAEYKQVVTYMNSSVYENRVKCLENMKGTASSLGNKSTMSLTKEERKALATNRKFKELDEAEIAHSQVEKTNFLHLAMRYYLLSLKQCDENNLSVFRVISLWLANQDFEFRDGEESFEQLLSMIPSWKFVTVLPQLAPRLTNEDTAFIKNLKKIIKRCAIDHPHHTLPILFGLKNADKDSVFLNASGRSGASGRGGASARAREPQPRVVAAQALVSELRGHSGQLTAIVTQMDKMCDAIIGFANFEPPAASKNVRKQKIPDTENIVKIRNLRAVPVPTVTLPIKKDCDYANITTLQSFDSHFELVGGVTCPKKINCTDSSGRVNVLLIKGGDDLKQDAVMQQVFSIVNTLLEKNPVTNKNKLLIRTYKVVPMSRLSGVLEWCEGTIPMGLYLVGQDNTGAHARYRPQDMSCIAARKKMIECSNEGHEAKFRVFNKIIAEFKPVFHYFFTEHYLDPVTWYERRLAYTKSVATSSMVGYILGLGDRHVYNILIDKRTAEVVHIDLGIAFEQGKTLPTPETVPFRLTRDIIAGFGSSGTEGIFRGCCEKTMQLLRDNQETLLTILEVLLCDPLYSWSVKTAQQNAPTSSRNTSVVCDTDTPSGLAKRALLVVTSKLSGTEDGVAGGVAVAGQVARLLHVATDPFNLCRLFNGWQPYL</sequence>
<keyword evidence="5 13" id="KW-0547">Nucleotide-binding</keyword>
<dbReference type="GO" id="GO:0004674">
    <property type="term" value="F:protein serine/threonine kinase activity"/>
    <property type="evidence" value="ECO:0007669"/>
    <property type="project" value="UniProtKB-KW"/>
</dbReference>
<dbReference type="Gene3D" id="3.30.1010.10">
    <property type="entry name" value="Phosphatidylinositol 3-kinase Catalytic Subunit, Chain A, domain 4"/>
    <property type="match status" value="1"/>
</dbReference>
<keyword evidence="18" id="KW-1185">Reference proteome</keyword>
<dbReference type="SMART" id="SM01343">
    <property type="entry name" value="FATC"/>
    <property type="match status" value="1"/>
</dbReference>
<keyword evidence="10" id="KW-0131">Cell cycle</keyword>
<dbReference type="InterPro" id="IPR038980">
    <property type="entry name" value="ATM_plant"/>
</dbReference>
<dbReference type="InterPro" id="IPR036940">
    <property type="entry name" value="PI3/4_kinase_cat_sf"/>
</dbReference>
<evidence type="ECO:0000313" key="17">
    <source>
        <dbReference type="EMBL" id="KAJ8726358.1"/>
    </source>
</evidence>
<reference evidence="17" key="1">
    <citation type="submission" date="2023-03" db="EMBL/GenBank/DDBJ databases">
        <title>Chromosome-level genomes of two armyworms, Mythimna separata and Mythimna loreyi, provide insights into the biosynthesis and reception of sex pheromones.</title>
        <authorList>
            <person name="Zhao H."/>
        </authorList>
    </citation>
    <scope>NUCLEOTIDE SEQUENCE</scope>
    <source>
        <strain evidence="17">BeijingLab</strain>
        <tissue evidence="17">Pupa</tissue>
    </source>
</reference>
<feature type="domain" description="FATC" evidence="16">
    <location>
        <begin position="2789"/>
        <end position="2821"/>
    </location>
</feature>
<dbReference type="GO" id="GO:0005634">
    <property type="term" value="C:nucleus"/>
    <property type="evidence" value="ECO:0007669"/>
    <property type="project" value="UniProtKB-SubCell"/>
</dbReference>
<protein>
    <recommendedName>
        <fullName evidence="13">non-specific serine/threonine protein kinase</fullName>
        <ecNumber evidence="13">2.7.11.1</ecNumber>
    </recommendedName>
</protein>
<evidence type="ECO:0000256" key="1">
    <source>
        <dbReference type="ARBA" id="ARBA00004123"/>
    </source>
</evidence>
<keyword evidence="4 13" id="KW-0808">Transferase</keyword>
<dbReference type="PANTHER" id="PTHR37079">
    <property type="entry name" value="SERINE/THREONINE-PROTEIN KINASE ATM"/>
    <property type="match status" value="1"/>
</dbReference>
<evidence type="ECO:0000256" key="9">
    <source>
        <dbReference type="ARBA" id="ARBA00023242"/>
    </source>
</evidence>
<dbReference type="PROSITE" id="PS51190">
    <property type="entry name" value="FATC"/>
    <property type="match status" value="1"/>
</dbReference>
<dbReference type="EMBL" id="JARGEI010000009">
    <property type="protein sequence ID" value="KAJ8726358.1"/>
    <property type="molecule type" value="Genomic_DNA"/>
</dbReference>
<dbReference type="InterPro" id="IPR003152">
    <property type="entry name" value="FATC_dom"/>
</dbReference>
<dbReference type="SMART" id="SM01342">
    <property type="entry name" value="TAN"/>
    <property type="match status" value="1"/>
</dbReference>
<comment type="catalytic activity">
    <reaction evidence="11 13">
        <text>L-threonyl-[protein] + ATP = O-phospho-L-threonyl-[protein] + ADP + H(+)</text>
        <dbReference type="Rhea" id="RHEA:46608"/>
        <dbReference type="Rhea" id="RHEA-COMP:11060"/>
        <dbReference type="Rhea" id="RHEA-COMP:11605"/>
        <dbReference type="ChEBI" id="CHEBI:15378"/>
        <dbReference type="ChEBI" id="CHEBI:30013"/>
        <dbReference type="ChEBI" id="CHEBI:30616"/>
        <dbReference type="ChEBI" id="CHEBI:61977"/>
        <dbReference type="ChEBI" id="CHEBI:456216"/>
        <dbReference type="EC" id="2.7.11.1"/>
    </reaction>
</comment>
<evidence type="ECO:0000256" key="13">
    <source>
        <dbReference type="RuleBase" id="RU365027"/>
    </source>
</evidence>
<dbReference type="Gene3D" id="1.10.1070.11">
    <property type="entry name" value="Phosphatidylinositol 3-/4-kinase, catalytic domain"/>
    <property type="match status" value="1"/>
</dbReference>
<dbReference type="InterPro" id="IPR018936">
    <property type="entry name" value="PI3/4_kinase_CS"/>
</dbReference>
<gene>
    <name evidence="17" type="ORF">PYW07_001056</name>
</gene>
<comment type="subcellular location">
    <subcellularLocation>
        <location evidence="1 13">Nucleus</location>
    </subcellularLocation>
</comment>
<evidence type="ECO:0000256" key="6">
    <source>
        <dbReference type="ARBA" id="ARBA00022763"/>
    </source>
</evidence>
<dbReference type="SUPFAM" id="SSF56112">
    <property type="entry name" value="Protein kinase-like (PK-like)"/>
    <property type="match status" value="1"/>
</dbReference>
<comment type="similarity">
    <text evidence="2 13">Belongs to the PI3/PI4-kinase family. ATM subfamily.</text>
</comment>
<dbReference type="SMART" id="SM00146">
    <property type="entry name" value="PI3Kc"/>
    <property type="match status" value="1"/>
</dbReference>
<proteinExistence type="inferred from homology"/>
<dbReference type="CDD" id="cd05171">
    <property type="entry name" value="PIKKc_ATM"/>
    <property type="match status" value="1"/>
</dbReference>
<dbReference type="Pfam" id="PF11640">
    <property type="entry name" value="TAN"/>
    <property type="match status" value="1"/>
</dbReference>
<dbReference type="PROSITE" id="PS00916">
    <property type="entry name" value="PI3_4_KINASE_2"/>
    <property type="match status" value="1"/>
</dbReference>
<evidence type="ECO:0000256" key="8">
    <source>
        <dbReference type="ARBA" id="ARBA00022840"/>
    </source>
</evidence>
<dbReference type="EC" id="2.7.11.1" evidence="13"/>
<evidence type="ECO:0000256" key="2">
    <source>
        <dbReference type="ARBA" id="ARBA00010769"/>
    </source>
</evidence>
<dbReference type="SUPFAM" id="SSF48371">
    <property type="entry name" value="ARM repeat"/>
    <property type="match status" value="1"/>
</dbReference>
<dbReference type="GO" id="GO:0005524">
    <property type="term" value="F:ATP binding"/>
    <property type="evidence" value="ECO:0007669"/>
    <property type="project" value="UniProtKB-KW"/>
</dbReference>
<dbReference type="InterPro" id="IPR044107">
    <property type="entry name" value="PIKKc_ATM"/>
</dbReference>
<evidence type="ECO:0000256" key="11">
    <source>
        <dbReference type="ARBA" id="ARBA00047899"/>
    </source>
</evidence>
<keyword evidence="8 13" id="KW-0067">ATP-binding</keyword>
<name>A0AAD7YU90_MYTSE</name>
<feature type="domain" description="FAT" evidence="15">
    <location>
        <begin position="1856"/>
        <end position="2343"/>
    </location>
</feature>
<comment type="catalytic activity">
    <reaction evidence="12">
        <text>L-seryl-[protein] + ATP = O-phospho-L-seryl-[protein] + ADP + H(+)</text>
        <dbReference type="Rhea" id="RHEA:17989"/>
        <dbReference type="Rhea" id="RHEA-COMP:9863"/>
        <dbReference type="Rhea" id="RHEA-COMP:11604"/>
        <dbReference type="ChEBI" id="CHEBI:15378"/>
        <dbReference type="ChEBI" id="CHEBI:29999"/>
        <dbReference type="ChEBI" id="CHEBI:30616"/>
        <dbReference type="ChEBI" id="CHEBI:83421"/>
        <dbReference type="ChEBI" id="CHEBI:456216"/>
        <dbReference type="EC" id="2.7.11.1"/>
    </reaction>
</comment>
<dbReference type="InterPro" id="IPR021668">
    <property type="entry name" value="TAN"/>
</dbReference>